<evidence type="ECO:0000313" key="3">
    <source>
        <dbReference type="Proteomes" id="UP001501257"/>
    </source>
</evidence>
<dbReference type="RefSeq" id="WP_210100784.1">
    <property type="nucleotide sequence ID" value="NZ_BAABLK010000093.1"/>
</dbReference>
<dbReference type="EMBL" id="BAABLK010000093">
    <property type="protein sequence ID" value="GAA5229015.1"/>
    <property type="molecule type" value="Genomic_DNA"/>
</dbReference>
<gene>
    <name evidence="2" type="ORF">GCM10025778_35540</name>
</gene>
<keyword evidence="3" id="KW-1185">Reference proteome</keyword>
<name>A0ABP9TVT3_9MICC</name>
<feature type="transmembrane region" description="Helical" evidence="1">
    <location>
        <begin position="68"/>
        <end position="87"/>
    </location>
</feature>
<dbReference type="InterPro" id="IPR021414">
    <property type="entry name" value="DUF3054"/>
</dbReference>
<organism evidence="2 3">
    <name type="scientific">Paeniglutamicibacter antarcticus</name>
    <dbReference type="NCBI Taxonomy" id="494023"/>
    <lineage>
        <taxon>Bacteria</taxon>
        <taxon>Bacillati</taxon>
        <taxon>Actinomycetota</taxon>
        <taxon>Actinomycetes</taxon>
        <taxon>Micrococcales</taxon>
        <taxon>Micrococcaceae</taxon>
        <taxon>Paeniglutamicibacter</taxon>
    </lineage>
</organism>
<accession>A0ABP9TVT3</accession>
<keyword evidence="1" id="KW-0812">Transmembrane</keyword>
<protein>
    <submittedName>
        <fullName evidence="2">DUF3054 domain-containing protein</fullName>
    </submittedName>
</protein>
<sequence length="127" mass="13689">MTSRNTWIVYFASDVVLVLIFALSGRSSHEESATFIGVIQTAAPFLLALAVLTLLSRPWITHSRIWPTGVLIWVGTVALGMALRVLFGATAEVPFIVVATIVLGVFLVGRRAATTLASRLRGRSTAH</sequence>
<keyword evidence="1" id="KW-1133">Transmembrane helix</keyword>
<feature type="transmembrane region" description="Helical" evidence="1">
    <location>
        <begin position="93"/>
        <end position="113"/>
    </location>
</feature>
<dbReference type="Proteomes" id="UP001501257">
    <property type="component" value="Unassembled WGS sequence"/>
</dbReference>
<evidence type="ECO:0000256" key="1">
    <source>
        <dbReference type="SAM" id="Phobius"/>
    </source>
</evidence>
<feature type="transmembrane region" description="Helical" evidence="1">
    <location>
        <begin position="7"/>
        <end position="23"/>
    </location>
</feature>
<proteinExistence type="predicted"/>
<reference evidence="3" key="1">
    <citation type="journal article" date="2019" name="Int. J. Syst. Evol. Microbiol.">
        <title>The Global Catalogue of Microorganisms (GCM) 10K type strain sequencing project: providing services to taxonomists for standard genome sequencing and annotation.</title>
        <authorList>
            <consortium name="The Broad Institute Genomics Platform"/>
            <consortium name="The Broad Institute Genome Sequencing Center for Infectious Disease"/>
            <person name="Wu L."/>
            <person name="Ma J."/>
        </authorList>
    </citation>
    <scope>NUCLEOTIDE SEQUENCE [LARGE SCALE GENOMIC DNA]</scope>
    <source>
        <strain evidence="3">JCM 18952</strain>
    </source>
</reference>
<dbReference type="Pfam" id="PF11255">
    <property type="entry name" value="DUF3054"/>
    <property type="match status" value="1"/>
</dbReference>
<keyword evidence="1" id="KW-0472">Membrane</keyword>
<evidence type="ECO:0000313" key="2">
    <source>
        <dbReference type="EMBL" id="GAA5229015.1"/>
    </source>
</evidence>
<comment type="caution">
    <text evidence="2">The sequence shown here is derived from an EMBL/GenBank/DDBJ whole genome shotgun (WGS) entry which is preliminary data.</text>
</comment>
<feature type="transmembrane region" description="Helical" evidence="1">
    <location>
        <begin position="35"/>
        <end position="56"/>
    </location>
</feature>